<feature type="signal peptide" evidence="2">
    <location>
        <begin position="1"/>
        <end position="23"/>
    </location>
</feature>
<feature type="region of interest" description="Disordered" evidence="1">
    <location>
        <begin position="62"/>
        <end position="83"/>
    </location>
</feature>
<keyword evidence="4" id="KW-1185">Reference proteome</keyword>
<comment type="caution">
    <text evidence="3">The sequence shown here is derived from an EMBL/GenBank/DDBJ whole genome shotgun (WGS) entry which is preliminary data.</text>
</comment>
<dbReference type="AlphaFoldDB" id="A0AAW2C8M7"/>
<sequence length="106" mass="12159">MFTAFSSLQLNVWLMVIHLIMLAMEMLPDRCPTNNLNSLSFGDRLSQEVQFLGNRSQRMSNLTNVDNQSKKRKGRDRSTSNLCKRSSKGDVFSTLLMFVAFSMNLF</sequence>
<organism evidence="3 4">
    <name type="scientific">Lithocarpus litseifolius</name>
    <dbReference type="NCBI Taxonomy" id="425828"/>
    <lineage>
        <taxon>Eukaryota</taxon>
        <taxon>Viridiplantae</taxon>
        <taxon>Streptophyta</taxon>
        <taxon>Embryophyta</taxon>
        <taxon>Tracheophyta</taxon>
        <taxon>Spermatophyta</taxon>
        <taxon>Magnoliopsida</taxon>
        <taxon>eudicotyledons</taxon>
        <taxon>Gunneridae</taxon>
        <taxon>Pentapetalae</taxon>
        <taxon>rosids</taxon>
        <taxon>fabids</taxon>
        <taxon>Fagales</taxon>
        <taxon>Fagaceae</taxon>
        <taxon>Lithocarpus</taxon>
    </lineage>
</organism>
<evidence type="ECO:0000256" key="1">
    <source>
        <dbReference type="SAM" id="MobiDB-lite"/>
    </source>
</evidence>
<reference evidence="3 4" key="1">
    <citation type="submission" date="2024-01" db="EMBL/GenBank/DDBJ databases">
        <title>A telomere-to-telomere, gap-free genome of sweet tea (Lithocarpus litseifolius).</title>
        <authorList>
            <person name="Zhou J."/>
        </authorList>
    </citation>
    <scope>NUCLEOTIDE SEQUENCE [LARGE SCALE GENOMIC DNA]</scope>
    <source>
        <strain evidence="3">Zhou-2022a</strain>
        <tissue evidence="3">Leaf</tissue>
    </source>
</reference>
<protein>
    <submittedName>
        <fullName evidence="3">Uncharacterized protein</fullName>
    </submittedName>
</protein>
<dbReference type="Proteomes" id="UP001459277">
    <property type="component" value="Unassembled WGS sequence"/>
</dbReference>
<evidence type="ECO:0000313" key="3">
    <source>
        <dbReference type="EMBL" id="KAK9993828.1"/>
    </source>
</evidence>
<name>A0AAW2C8M7_9ROSI</name>
<dbReference type="EMBL" id="JAZDWU010000008">
    <property type="protein sequence ID" value="KAK9993828.1"/>
    <property type="molecule type" value="Genomic_DNA"/>
</dbReference>
<evidence type="ECO:0000313" key="4">
    <source>
        <dbReference type="Proteomes" id="UP001459277"/>
    </source>
</evidence>
<feature type="chain" id="PRO_5043732889" evidence="2">
    <location>
        <begin position="24"/>
        <end position="106"/>
    </location>
</feature>
<accession>A0AAW2C8M7</accession>
<gene>
    <name evidence="3" type="ORF">SO802_023531</name>
</gene>
<keyword evidence="2" id="KW-0732">Signal</keyword>
<evidence type="ECO:0000256" key="2">
    <source>
        <dbReference type="SAM" id="SignalP"/>
    </source>
</evidence>
<proteinExistence type="predicted"/>